<protein>
    <submittedName>
        <fullName evidence="2">Uncharacterized protein</fullName>
    </submittedName>
</protein>
<keyword evidence="1" id="KW-0732">Signal</keyword>
<evidence type="ECO:0000313" key="3">
    <source>
        <dbReference type="Proteomes" id="UP001226762"/>
    </source>
</evidence>
<feature type="chain" id="PRO_5042161943" evidence="1">
    <location>
        <begin position="23"/>
        <end position="285"/>
    </location>
</feature>
<sequence length="285" mass="31862">MWVRLAVMVLALAVFNGGPTRADDLPATIADPSFLPDWMPEFPEEGEAKTGVSSSGCDAIVGRWQWANGNVFTFTTDQRWQRPDAPYQGNWACQVNSSGQNEVRITPDQGSWWTVVQIAPDGMRMSGIGDNGYPADAVRLPETDPELQRLVGTIVEGAFPLDGWQDMGGGLLEEPVWFSHYRRPDRAQLVLVQWMLPRRSGTQQATFQITDVLVTPALPKDSELAFYCREAQPNVTRKIIAVVRPDMKQEWWRDVRQAWAVDLGSGRIQTFAPQGIECVNEGWGN</sequence>
<dbReference type="AlphaFoldDB" id="A0AAE4B6M2"/>
<gene>
    <name evidence="2" type="ORF">NO357_20320</name>
</gene>
<organism evidence="2 3">
    <name type="scientific">Marimonas arenosa</name>
    <dbReference type="NCBI Taxonomy" id="1795305"/>
    <lineage>
        <taxon>Bacteria</taxon>
        <taxon>Pseudomonadati</taxon>
        <taxon>Pseudomonadota</taxon>
        <taxon>Alphaproteobacteria</taxon>
        <taxon>Rhodobacterales</taxon>
        <taxon>Paracoccaceae</taxon>
        <taxon>Marimonas</taxon>
    </lineage>
</organism>
<dbReference type="RefSeq" id="WP_306737566.1">
    <property type="nucleotide sequence ID" value="NZ_JANHAX010000008.1"/>
</dbReference>
<reference evidence="2" key="2">
    <citation type="submission" date="2023-02" db="EMBL/GenBank/DDBJ databases">
        <title>'Rhodoalgimonas zhirmunskyi' gen. nov., isolated from a red alga.</title>
        <authorList>
            <person name="Nedashkovskaya O.I."/>
            <person name="Otstavnykh N.Y."/>
            <person name="Bystritskaya E.P."/>
            <person name="Balabanova L.A."/>
            <person name="Isaeva M.P."/>
        </authorList>
    </citation>
    <scope>NUCLEOTIDE SEQUENCE</scope>
    <source>
        <strain evidence="2">KCTC 52189</strain>
    </source>
</reference>
<evidence type="ECO:0000256" key="1">
    <source>
        <dbReference type="SAM" id="SignalP"/>
    </source>
</evidence>
<keyword evidence="3" id="KW-1185">Reference proteome</keyword>
<dbReference type="Proteomes" id="UP001226762">
    <property type="component" value="Unassembled WGS sequence"/>
</dbReference>
<proteinExistence type="predicted"/>
<dbReference type="EMBL" id="JANHAX010000008">
    <property type="protein sequence ID" value="MDQ2092257.1"/>
    <property type="molecule type" value="Genomic_DNA"/>
</dbReference>
<feature type="signal peptide" evidence="1">
    <location>
        <begin position="1"/>
        <end position="22"/>
    </location>
</feature>
<comment type="caution">
    <text evidence="2">The sequence shown here is derived from an EMBL/GenBank/DDBJ whole genome shotgun (WGS) entry which is preliminary data.</text>
</comment>
<accession>A0AAE4B6M2</accession>
<evidence type="ECO:0000313" key="2">
    <source>
        <dbReference type="EMBL" id="MDQ2092257.1"/>
    </source>
</evidence>
<name>A0AAE4B6M2_9RHOB</name>
<reference evidence="2" key="1">
    <citation type="submission" date="2022-07" db="EMBL/GenBank/DDBJ databases">
        <authorList>
            <person name="Otstavnykh N."/>
            <person name="Isaeva M."/>
            <person name="Bystritskaya E."/>
        </authorList>
    </citation>
    <scope>NUCLEOTIDE SEQUENCE</scope>
    <source>
        <strain evidence="2">KCTC 52189</strain>
    </source>
</reference>